<feature type="region of interest" description="Disordered" evidence="5">
    <location>
        <begin position="611"/>
        <end position="633"/>
    </location>
</feature>
<dbReference type="SMART" id="SM00829">
    <property type="entry name" value="PKS_ER"/>
    <property type="match status" value="1"/>
</dbReference>
<dbReference type="Pfam" id="PF08659">
    <property type="entry name" value="KR"/>
    <property type="match status" value="1"/>
</dbReference>
<evidence type="ECO:0000256" key="2">
    <source>
        <dbReference type="ARBA" id="ARBA00022553"/>
    </source>
</evidence>
<dbReference type="InterPro" id="IPR049900">
    <property type="entry name" value="PKS_mFAS_DH"/>
</dbReference>
<dbReference type="PROSITE" id="PS52019">
    <property type="entry name" value="PKS_MFAS_DH"/>
    <property type="match status" value="1"/>
</dbReference>
<evidence type="ECO:0000256" key="3">
    <source>
        <dbReference type="ARBA" id="ARBA00022679"/>
    </source>
</evidence>
<dbReference type="InterPro" id="IPR050091">
    <property type="entry name" value="PKS_NRPS_Biosynth_Enz"/>
</dbReference>
<dbReference type="SMART" id="SM00826">
    <property type="entry name" value="PKS_DH"/>
    <property type="match status" value="1"/>
</dbReference>
<evidence type="ECO:0000313" key="8">
    <source>
        <dbReference type="EMBL" id="MFC0528986.1"/>
    </source>
</evidence>
<evidence type="ECO:0000259" key="7">
    <source>
        <dbReference type="PROSITE" id="PS52019"/>
    </source>
</evidence>
<dbReference type="InterPro" id="IPR036291">
    <property type="entry name" value="NAD(P)-bd_dom_sf"/>
</dbReference>
<dbReference type="Pfam" id="PF21089">
    <property type="entry name" value="PKS_DH_N"/>
    <property type="match status" value="1"/>
</dbReference>
<dbReference type="InterPro" id="IPR049552">
    <property type="entry name" value="PKS_DH_N"/>
</dbReference>
<dbReference type="EMBL" id="JBHLUH010000022">
    <property type="protein sequence ID" value="MFC0528986.1"/>
    <property type="molecule type" value="Genomic_DNA"/>
</dbReference>
<dbReference type="Pfam" id="PF22953">
    <property type="entry name" value="SpnB_Rossmann"/>
    <property type="match status" value="1"/>
</dbReference>
<accession>A0ABV6M2R1</accession>
<evidence type="ECO:0000256" key="4">
    <source>
        <dbReference type="PROSITE-ProRule" id="PRU01363"/>
    </source>
</evidence>
<dbReference type="InterPro" id="IPR006162">
    <property type="entry name" value="Ppantetheine_attach_site"/>
</dbReference>
<dbReference type="PANTHER" id="PTHR43775:SF51">
    <property type="entry name" value="INACTIVE PHENOLPHTHIOCEROL SYNTHESIS POLYKETIDE SYNTHASE TYPE I PKS1-RELATED"/>
    <property type="match status" value="1"/>
</dbReference>
<dbReference type="Gene3D" id="3.40.50.720">
    <property type="entry name" value="NAD(P)-binding Rossmann-like Domain"/>
    <property type="match status" value="2"/>
</dbReference>
<keyword evidence="1" id="KW-0596">Phosphopantetheine</keyword>
<dbReference type="InterPro" id="IPR055123">
    <property type="entry name" value="SpnB-like_Rossmann"/>
</dbReference>
<dbReference type="Pfam" id="PF00550">
    <property type="entry name" value="PP-binding"/>
    <property type="match status" value="1"/>
</dbReference>
<feature type="active site" description="Proton acceptor; for dehydratase activity" evidence="4">
    <location>
        <position position="1"/>
    </location>
</feature>
<gene>
    <name evidence="8" type="ORF">ACFFIA_15095</name>
</gene>
<dbReference type="InterPro" id="IPR020843">
    <property type="entry name" value="ER"/>
</dbReference>
<dbReference type="Gene3D" id="3.10.129.110">
    <property type="entry name" value="Polyketide synthase dehydratase"/>
    <property type="match status" value="1"/>
</dbReference>
<feature type="non-terminal residue" evidence="8">
    <location>
        <position position="1"/>
    </location>
</feature>
<evidence type="ECO:0000259" key="6">
    <source>
        <dbReference type="PROSITE" id="PS50075"/>
    </source>
</evidence>
<feature type="active site" description="Proton donor; for dehydratase activity" evidence="4">
    <location>
        <position position="166"/>
    </location>
</feature>
<organism evidence="8 9">
    <name type="scientific">Phytohabitans kaempferiae</name>
    <dbReference type="NCBI Taxonomy" id="1620943"/>
    <lineage>
        <taxon>Bacteria</taxon>
        <taxon>Bacillati</taxon>
        <taxon>Actinomycetota</taxon>
        <taxon>Actinomycetes</taxon>
        <taxon>Micromonosporales</taxon>
        <taxon>Micromonosporaceae</taxon>
    </lineage>
</organism>
<evidence type="ECO:0000313" key="9">
    <source>
        <dbReference type="Proteomes" id="UP001589867"/>
    </source>
</evidence>
<dbReference type="PROSITE" id="PS00012">
    <property type="entry name" value="PHOSPHOPANTETHEINE"/>
    <property type="match status" value="1"/>
</dbReference>
<feature type="domain" description="PKS/mFAS DH" evidence="7">
    <location>
        <begin position="1"/>
        <end position="244"/>
    </location>
</feature>
<dbReference type="Pfam" id="PF14765">
    <property type="entry name" value="PS-DH"/>
    <property type="match status" value="1"/>
</dbReference>
<dbReference type="RefSeq" id="WP_377251295.1">
    <property type="nucleotide sequence ID" value="NZ_JBHLUH010000022.1"/>
</dbReference>
<dbReference type="Gene3D" id="1.10.1200.10">
    <property type="entry name" value="ACP-like"/>
    <property type="match status" value="1"/>
</dbReference>
<dbReference type="SMART" id="SM01294">
    <property type="entry name" value="PKS_PP_betabranch"/>
    <property type="match status" value="1"/>
</dbReference>
<keyword evidence="9" id="KW-1185">Reference proteome</keyword>
<dbReference type="PANTHER" id="PTHR43775">
    <property type="entry name" value="FATTY ACID SYNTHASE"/>
    <property type="match status" value="1"/>
</dbReference>
<dbReference type="SMART" id="SM00823">
    <property type="entry name" value="PKS_PP"/>
    <property type="match status" value="1"/>
</dbReference>
<keyword evidence="3" id="KW-0808">Transferase</keyword>
<dbReference type="CDD" id="cd05195">
    <property type="entry name" value="enoyl_red"/>
    <property type="match status" value="1"/>
</dbReference>
<dbReference type="Pfam" id="PF08240">
    <property type="entry name" value="ADH_N"/>
    <property type="match status" value="1"/>
</dbReference>
<feature type="compositionally biased region" description="Low complexity" evidence="5">
    <location>
        <begin position="616"/>
        <end position="626"/>
    </location>
</feature>
<sequence length="1142" mass="116651">HTVLGQTLLPGTGYVELATRAGHEIGYPHLEELILTAPLVLPEQGAVAVQVRVAAADHDDRRAVDVYSRAEGAPADGAWLHHAGGVLTAAEATDAVPASPVWPPEGATELAVGGAYVALAGAGLTYGPTFQGLRAAWRHGDEVFAEVALPDGTDARGYGIHPALLDAALHAAALAEETGQGGRPMVPFSWAGIRLAAHGQSALRVHVRPAPGGAVSVWCADATGAPVFAADSLVVRPAPEAGPPDRAGDSLLTMEWLPAPLPPVSVPDPRTWLPAGRGAVAVRASSAAAFPDLDALRQAFDGATPAPDAVVVAGSGWADAGPGPAGVHQVVTEMLALVQSYLADERLAGSRLVVLTLGAMAAAAGEFVHDLAAAAVWGLVRSAEVENPGRFVLIDLDGADDSVRALPAAVRLGEPQLALRDGRALVPRLARYGGLMPPSGSHAWSLKTTGAGAQAARAVLVAEANTAVPLSADRVRVEVRAVGIHRSRTLSVRGATPNEDLAVFDGAGVVTDVGAEVSGLAPGDRVMGLFATPAGPAAVADHRLLLPIPAGWSFVDGASAALAYLTAYHALVDLAGLKPGETVLVRPETGSAGLAAARLAECIGGDVVTPDSDASAAGQPADVVAGGPPPPAGGRLADVRTAVRIAPEHARRMLGELAQLFANDVVKPLPATAWDLGHAVDAVRHAAAPERSGTAVVRMPTRVDPAGTVLLTGGTGELGGIIARHLVTEHGVRQLLLVSRRGPDEPRARDLSAELSALGARVRVEACDAADRDALAAVLASIPAEHPLRGVVHCAGVLDDGVVGSLTPQRMSAVLRPKVDAAWNLHELTRDLDLSMFVLFSSAGGTWGAPGQANYAAANAFLDGLASYRHRQGLAAVALAWGMWGGRGMAGELPETDLVRMARAGVLGLSADEGLALFDIALAVGGPVLVPIRLDLDALRTHEGATPAILTRLAGGAARRVTAAAGDDATALRARLAALPENEAGRVLADLVRAHAATALGHTHSAAIDDTQPFLDLGFDSLTTVELRNRLAAATGVRLPATVAFDHPTPAALAGYLHRELRPEGGAGPPDGDEARLRAAFAAIPIARLRAAGVLDVLLGLAGLHDGEPAADPDDDGIDDLDMASLIDMAFADDARGLGDPQ</sequence>
<keyword evidence="2" id="KW-0597">Phosphoprotein</keyword>
<dbReference type="SUPFAM" id="SSF50129">
    <property type="entry name" value="GroES-like"/>
    <property type="match status" value="1"/>
</dbReference>
<evidence type="ECO:0000256" key="1">
    <source>
        <dbReference type="ARBA" id="ARBA00022450"/>
    </source>
</evidence>
<feature type="region of interest" description="N-terminal hotdog fold" evidence="4">
    <location>
        <begin position="1"/>
        <end position="94"/>
    </location>
</feature>
<proteinExistence type="predicted"/>
<evidence type="ECO:0000256" key="5">
    <source>
        <dbReference type="SAM" id="MobiDB-lite"/>
    </source>
</evidence>
<dbReference type="InterPro" id="IPR009081">
    <property type="entry name" value="PP-bd_ACP"/>
</dbReference>
<protein>
    <submittedName>
        <fullName evidence="8">SDR family NAD(P)-dependent oxidoreductase</fullName>
    </submittedName>
</protein>
<comment type="caution">
    <text evidence="8">The sequence shown here is derived from an EMBL/GenBank/DDBJ whole genome shotgun (WGS) entry which is preliminary data.</text>
</comment>
<dbReference type="Proteomes" id="UP001589867">
    <property type="component" value="Unassembled WGS sequence"/>
</dbReference>
<dbReference type="InterPro" id="IPR036736">
    <property type="entry name" value="ACP-like_sf"/>
</dbReference>
<dbReference type="SMART" id="SM00822">
    <property type="entry name" value="PKS_KR"/>
    <property type="match status" value="1"/>
</dbReference>
<dbReference type="Gene3D" id="3.40.50.11460">
    <property type="match status" value="1"/>
</dbReference>
<reference evidence="8 9" key="1">
    <citation type="submission" date="2024-09" db="EMBL/GenBank/DDBJ databases">
        <authorList>
            <person name="Sun Q."/>
            <person name="Mori K."/>
        </authorList>
    </citation>
    <scope>NUCLEOTIDE SEQUENCE [LARGE SCALE GENOMIC DNA]</scope>
    <source>
        <strain evidence="8 9">TBRC 3947</strain>
    </source>
</reference>
<dbReference type="InterPro" id="IPR057326">
    <property type="entry name" value="KR_dom"/>
</dbReference>
<dbReference type="Gene3D" id="3.90.180.10">
    <property type="entry name" value="Medium-chain alcohol dehydrogenases, catalytic domain"/>
    <property type="match status" value="1"/>
</dbReference>
<feature type="region of interest" description="C-terminal hotdog fold" evidence="4">
    <location>
        <begin position="107"/>
        <end position="244"/>
    </location>
</feature>
<dbReference type="SUPFAM" id="SSF47336">
    <property type="entry name" value="ACP-like"/>
    <property type="match status" value="1"/>
</dbReference>
<dbReference type="InterPro" id="IPR049551">
    <property type="entry name" value="PKS_DH_C"/>
</dbReference>
<dbReference type="PROSITE" id="PS50075">
    <property type="entry name" value="CARRIER"/>
    <property type="match status" value="1"/>
</dbReference>
<dbReference type="InterPro" id="IPR042104">
    <property type="entry name" value="PKS_dehydratase_sf"/>
</dbReference>
<feature type="domain" description="Carrier" evidence="6">
    <location>
        <begin position="986"/>
        <end position="1061"/>
    </location>
</feature>
<dbReference type="InterPro" id="IPR020807">
    <property type="entry name" value="PKS_DH"/>
</dbReference>
<dbReference type="InterPro" id="IPR020806">
    <property type="entry name" value="PKS_PP-bd"/>
</dbReference>
<dbReference type="InterPro" id="IPR013154">
    <property type="entry name" value="ADH-like_N"/>
</dbReference>
<dbReference type="InterPro" id="IPR011032">
    <property type="entry name" value="GroES-like_sf"/>
</dbReference>
<dbReference type="InterPro" id="IPR013968">
    <property type="entry name" value="PKS_KR"/>
</dbReference>
<name>A0ABV6M2R1_9ACTN</name>
<dbReference type="SUPFAM" id="SSF51735">
    <property type="entry name" value="NAD(P)-binding Rossmann-fold domains"/>
    <property type="match status" value="2"/>
</dbReference>
<dbReference type="CDD" id="cd08956">
    <property type="entry name" value="KR_3_FAS_SDR_x"/>
    <property type="match status" value="1"/>
</dbReference>